<dbReference type="EMBL" id="FBWG01000013">
    <property type="protein sequence ID" value="CUX28492.1"/>
    <property type="molecule type" value="Genomic_DNA"/>
</dbReference>
<dbReference type="SMART" id="SM00966">
    <property type="entry name" value="SpoVT_AbrB"/>
    <property type="match status" value="1"/>
</dbReference>
<evidence type="ECO:0000259" key="1">
    <source>
        <dbReference type="SMART" id="SM00966"/>
    </source>
</evidence>
<dbReference type="InterPro" id="IPR039052">
    <property type="entry name" value="Antitox_PemI-like"/>
</dbReference>
<organism evidence="2 3">
    <name type="scientific">Agrobacterium deltaense Zutra 3/1</name>
    <dbReference type="NCBI Taxonomy" id="1183427"/>
    <lineage>
        <taxon>Bacteria</taxon>
        <taxon>Pseudomonadati</taxon>
        <taxon>Pseudomonadota</taxon>
        <taxon>Alphaproteobacteria</taxon>
        <taxon>Hyphomicrobiales</taxon>
        <taxon>Rhizobiaceae</taxon>
        <taxon>Rhizobium/Agrobacterium group</taxon>
        <taxon>Agrobacterium</taxon>
    </lineage>
</organism>
<dbReference type="InterPro" id="IPR037914">
    <property type="entry name" value="SpoVT-AbrB_sf"/>
</dbReference>
<dbReference type="PANTHER" id="PTHR40516:SF1">
    <property type="entry name" value="ANTITOXIN CHPS-RELATED"/>
    <property type="match status" value="1"/>
</dbReference>
<sequence>MTVTTRIRRQGGAAVMTIPPALLKMLGLEIGEQLTLEVENGALVASPVRQEKKRFTLAELLEGADEVAALNAGAREWDEAPPVGKEAL</sequence>
<dbReference type="Proteomes" id="UP000191987">
    <property type="component" value="Unassembled WGS sequence"/>
</dbReference>
<reference evidence="2 3" key="1">
    <citation type="submission" date="2016-01" db="EMBL/GenBank/DDBJ databases">
        <authorList>
            <person name="Oliw E.H."/>
        </authorList>
    </citation>
    <scope>NUCLEOTIDE SEQUENCE [LARGE SCALE GENOMIC DNA]</scope>
    <source>
        <strain evidence="2 3">Zutra 3-1</strain>
    </source>
</reference>
<name>A0A1S7PYK6_9HYPH</name>
<proteinExistence type="predicted"/>
<evidence type="ECO:0000313" key="3">
    <source>
        <dbReference type="Proteomes" id="UP000191987"/>
    </source>
</evidence>
<dbReference type="SUPFAM" id="SSF89447">
    <property type="entry name" value="AbrB/MazE/MraZ-like"/>
    <property type="match status" value="1"/>
</dbReference>
<protein>
    <submittedName>
        <fullName evidence="2">PemI protein</fullName>
    </submittedName>
</protein>
<gene>
    <name evidence="2" type="primary">pemI</name>
    <name evidence="2" type="ORF">AGR7C_Cc200025</name>
</gene>
<dbReference type="Pfam" id="PF04014">
    <property type="entry name" value="MazE_antitoxin"/>
    <property type="match status" value="1"/>
</dbReference>
<dbReference type="InterPro" id="IPR007159">
    <property type="entry name" value="SpoVT-AbrB_dom"/>
</dbReference>
<dbReference type="GO" id="GO:0003677">
    <property type="term" value="F:DNA binding"/>
    <property type="evidence" value="ECO:0007669"/>
    <property type="project" value="InterPro"/>
</dbReference>
<accession>A0A1S7PYK6</accession>
<dbReference type="AlphaFoldDB" id="A0A1S7PYK6"/>
<dbReference type="RefSeq" id="WP_080817385.1">
    <property type="nucleotide sequence ID" value="NZ_LT009748.1"/>
</dbReference>
<evidence type="ECO:0000313" key="2">
    <source>
        <dbReference type="EMBL" id="CUX28492.1"/>
    </source>
</evidence>
<dbReference type="PANTHER" id="PTHR40516">
    <property type="entry name" value="ANTITOXIN CHPS-RELATED"/>
    <property type="match status" value="1"/>
</dbReference>
<dbReference type="Gene3D" id="2.10.260.10">
    <property type="match status" value="1"/>
</dbReference>
<dbReference type="GO" id="GO:0097351">
    <property type="term" value="F:toxin sequestering activity"/>
    <property type="evidence" value="ECO:0007669"/>
    <property type="project" value="InterPro"/>
</dbReference>
<feature type="domain" description="SpoVT-AbrB" evidence="1">
    <location>
        <begin position="8"/>
        <end position="53"/>
    </location>
</feature>